<dbReference type="OrthoDB" id="9779858at2"/>
<keyword evidence="2" id="KW-0342">GTP-binding</keyword>
<dbReference type="STRING" id="316067.Geob_2389"/>
<name>B9LZJ0_GEODF</name>
<gene>
    <name evidence="3" type="ordered locus">Geob_2389</name>
</gene>
<dbReference type="EMBL" id="CP001390">
    <property type="protein sequence ID" value="ACM20743.1"/>
    <property type="molecule type" value="Genomic_DNA"/>
</dbReference>
<dbReference type="PANTHER" id="PTHR42708">
    <property type="entry name" value="ATP/GTP-BINDING PROTEIN-RELATED"/>
    <property type="match status" value="1"/>
</dbReference>
<dbReference type="Proteomes" id="UP000007721">
    <property type="component" value="Chromosome"/>
</dbReference>
<dbReference type="eggNOG" id="COG1100">
    <property type="taxonomic scope" value="Bacteria"/>
</dbReference>
<accession>B9LZJ0</accession>
<proteinExistence type="predicted"/>
<dbReference type="PANTHER" id="PTHR42708:SF1">
    <property type="entry name" value="GLIDING MOTILITY PROTEIN MGLA"/>
    <property type="match status" value="1"/>
</dbReference>
<dbReference type="CDD" id="cd00882">
    <property type="entry name" value="Ras_like_GTPase"/>
    <property type="match status" value="1"/>
</dbReference>
<keyword evidence="4" id="KW-1185">Reference proteome</keyword>
<reference evidence="3 4" key="1">
    <citation type="submission" date="2009-01" db="EMBL/GenBank/DDBJ databases">
        <title>Complete sequence of Geobacter sp. FRC-32.</title>
        <authorList>
            <consortium name="US DOE Joint Genome Institute"/>
            <person name="Lucas S."/>
            <person name="Copeland A."/>
            <person name="Lapidus A."/>
            <person name="Glavina del Rio T."/>
            <person name="Dalin E."/>
            <person name="Tice H."/>
            <person name="Bruce D."/>
            <person name="Goodwin L."/>
            <person name="Pitluck S."/>
            <person name="Saunders E."/>
            <person name="Brettin T."/>
            <person name="Detter J.C."/>
            <person name="Han C."/>
            <person name="Larimer F."/>
            <person name="Land M."/>
            <person name="Hauser L."/>
            <person name="Kyrpides N."/>
            <person name="Ovchinnikova G."/>
            <person name="Kostka J."/>
            <person name="Richardson P."/>
        </authorList>
    </citation>
    <scope>NUCLEOTIDE SEQUENCE [LARGE SCALE GENOMIC DNA]</scope>
    <source>
        <strain evidence="4">DSM 22248 / JCM 15807 / FRC-32</strain>
    </source>
</reference>
<dbReference type="Pfam" id="PF00025">
    <property type="entry name" value="Arf"/>
    <property type="match status" value="1"/>
</dbReference>
<evidence type="ECO:0000313" key="3">
    <source>
        <dbReference type="EMBL" id="ACM20743.1"/>
    </source>
</evidence>
<dbReference type="SUPFAM" id="SSF52540">
    <property type="entry name" value="P-loop containing nucleoside triphosphate hydrolases"/>
    <property type="match status" value="1"/>
</dbReference>
<keyword evidence="1" id="KW-0547">Nucleotide-binding</keyword>
<sequence>MALVNNNKREINAKLVYYGPGLSGKTTSLNHVYAKLKPEFRGQLKTMNVQADKMYFFDFTPPGDANVNGYSVRLHIYTLKGEPAGPAPWKMVLKGVDGIVFVADSAPEKMAANRESLQNLDEFLRGFGQSISDIPLVFAYNKRDRADAVPVEEMQRMLNPRNRPGVPVAANKGEGVLNALLTLVKMVLKKLREEGAGEKNIYEPAFQQSIAVQGDEDISRYAVEDELVTETGTGSLLPAGEGAEPEISFFGNAEILGNGHMRLPLVISYGGREKTVTLDLKLG</sequence>
<evidence type="ECO:0000256" key="1">
    <source>
        <dbReference type="ARBA" id="ARBA00022741"/>
    </source>
</evidence>
<dbReference type="AlphaFoldDB" id="B9LZJ0"/>
<dbReference type="Gene3D" id="3.40.50.300">
    <property type="entry name" value="P-loop containing nucleotide triphosphate hydrolases"/>
    <property type="match status" value="1"/>
</dbReference>
<dbReference type="InterPro" id="IPR006689">
    <property type="entry name" value="Small_GTPase_ARF/SAR"/>
</dbReference>
<evidence type="ECO:0000256" key="2">
    <source>
        <dbReference type="ARBA" id="ARBA00023134"/>
    </source>
</evidence>
<dbReference type="KEGG" id="geo:Geob_2389"/>
<dbReference type="InterPro" id="IPR027417">
    <property type="entry name" value="P-loop_NTPase"/>
</dbReference>
<dbReference type="HOGENOM" id="CLU_077110_1_0_7"/>
<organism evidence="3 4">
    <name type="scientific">Geotalea daltonii (strain DSM 22248 / JCM 15807 / FRC-32)</name>
    <name type="common">Geobacter daltonii</name>
    <dbReference type="NCBI Taxonomy" id="316067"/>
    <lineage>
        <taxon>Bacteria</taxon>
        <taxon>Pseudomonadati</taxon>
        <taxon>Thermodesulfobacteriota</taxon>
        <taxon>Desulfuromonadia</taxon>
        <taxon>Geobacterales</taxon>
        <taxon>Geobacteraceae</taxon>
        <taxon>Geotalea</taxon>
    </lineage>
</organism>
<dbReference type="GO" id="GO:0005525">
    <property type="term" value="F:GTP binding"/>
    <property type="evidence" value="ECO:0007669"/>
    <property type="project" value="UniProtKB-KW"/>
</dbReference>
<dbReference type="GO" id="GO:0003924">
    <property type="term" value="F:GTPase activity"/>
    <property type="evidence" value="ECO:0007669"/>
    <property type="project" value="InterPro"/>
</dbReference>
<dbReference type="RefSeq" id="WP_012647472.1">
    <property type="nucleotide sequence ID" value="NC_011979.1"/>
</dbReference>
<protein>
    <submittedName>
        <fullName evidence="3">GTP-binding domain protein</fullName>
    </submittedName>
</protein>
<evidence type="ECO:0000313" key="4">
    <source>
        <dbReference type="Proteomes" id="UP000007721"/>
    </source>
</evidence>
<dbReference type="InterPro" id="IPR052705">
    <property type="entry name" value="Gliding_Motility_GTPase"/>
</dbReference>